<dbReference type="Pfam" id="PF06702">
    <property type="entry name" value="Fam20C"/>
    <property type="match status" value="1"/>
</dbReference>
<keyword evidence="8" id="KW-0464">Manganese</keyword>
<feature type="compositionally biased region" description="Acidic residues" evidence="9">
    <location>
        <begin position="304"/>
        <end position="315"/>
    </location>
</feature>
<dbReference type="InterPro" id="IPR009581">
    <property type="entry name" value="FAM20_C"/>
</dbReference>
<evidence type="ECO:0000256" key="5">
    <source>
        <dbReference type="ARBA" id="ARBA00023180"/>
    </source>
</evidence>
<dbReference type="PANTHER" id="PTHR12450:SF22">
    <property type="entry name" value="EXTRACELLULAR SERINE_THREONINE PROTEIN CG31145"/>
    <property type="match status" value="1"/>
</dbReference>
<dbReference type="AlphaFoldDB" id="A0A915EHP5"/>
<dbReference type="GO" id="GO:0046872">
    <property type="term" value="F:metal ion binding"/>
    <property type="evidence" value="ECO:0007669"/>
    <property type="project" value="UniProtKB-KW"/>
</dbReference>
<dbReference type="PANTHER" id="PTHR12450">
    <property type="entry name" value="DENTIN MATRIX PROTEIN 4 PROTEIN FAM20"/>
    <property type="match status" value="1"/>
</dbReference>
<accession>A0A915EHP5</accession>
<evidence type="ECO:0000313" key="11">
    <source>
        <dbReference type="Proteomes" id="UP000887574"/>
    </source>
</evidence>
<keyword evidence="7" id="KW-0067">ATP-binding</keyword>
<evidence type="ECO:0000313" key="12">
    <source>
        <dbReference type="WBParaSite" id="jg6451"/>
    </source>
</evidence>
<feature type="binding site" evidence="7">
    <location>
        <position position="178"/>
    </location>
    <ligand>
        <name>ATP</name>
        <dbReference type="ChEBI" id="CHEBI:30616"/>
    </ligand>
</feature>
<evidence type="ECO:0000256" key="9">
    <source>
        <dbReference type="SAM" id="MobiDB-lite"/>
    </source>
</evidence>
<keyword evidence="5" id="KW-0325">Glycoprotein</keyword>
<name>A0A915EHP5_9BILA</name>
<evidence type="ECO:0000256" key="1">
    <source>
        <dbReference type="ARBA" id="ARBA00004555"/>
    </source>
</evidence>
<protein>
    <submittedName>
        <fullName evidence="12">FAM20 C-terminal domain-containing protein</fullName>
    </submittedName>
</protein>
<dbReference type="InterPro" id="IPR024869">
    <property type="entry name" value="FAM20"/>
</dbReference>
<feature type="compositionally biased region" description="Low complexity" evidence="9">
    <location>
        <begin position="316"/>
        <end position="343"/>
    </location>
</feature>
<feature type="region of interest" description="Disordered" evidence="9">
    <location>
        <begin position="298"/>
        <end position="343"/>
    </location>
</feature>
<keyword evidence="3" id="KW-0333">Golgi apparatus</keyword>
<feature type="binding site" evidence="7">
    <location>
        <begin position="102"/>
        <end position="105"/>
    </location>
    <ligand>
        <name>ATP</name>
        <dbReference type="ChEBI" id="CHEBI:30616"/>
    </ligand>
</feature>
<evidence type="ECO:0000256" key="3">
    <source>
        <dbReference type="ARBA" id="ARBA00023034"/>
    </source>
</evidence>
<dbReference type="WBParaSite" id="jg6451">
    <property type="protein sequence ID" value="jg6451"/>
    <property type="gene ID" value="jg6451"/>
</dbReference>
<keyword evidence="4" id="KW-1015">Disulfide bond</keyword>
<feature type="active site" evidence="6">
    <location>
        <position position="173"/>
    </location>
</feature>
<proteinExistence type="inferred from homology"/>
<evidence type="ECO:0000256" key="7">
    <source>
        <dbReference type="PIRSR" id="PIRSR624869-2"/>
    </source>
</evidence>
<evidence type="ECO:0000256" key="8">
    <source>
        <dbReference type="PIRSR" id="PIRSR624869-3"/>
    </source>
</evidence>
<comment type="subcellular location">
    <subcellularLocation>
        <location evidence="1">Golgi apparatus</location>
    </subcellularLocation>
</comment>
<comment type="cofactor">
    <cofactor evidence="8">
        <name>Mn(2+)</name>
        <dbReference type="ChEBI" id="CHEBI:29035"/>
    </cofactor>
</comment>
<feature type="binding site" evidence="7">
    <location>
        <position position="194"/>
    </location>
    <ligand>
        <name>ATP</name>
        <dbReference type="ChEBI" id="CHEBI:30616"/>
    </ligand>
</feature>
<reference evidence="12" key="1">
    <citation type="submission" date="2022-11" db="UniProtKB">
        <authorList>
            <consortium name="WormBaseParasite"/>
        </authorList>
    </citation>
    <scope>IDENTIFICATION</scope>
</reference>
<sequence length="343" mass="39432">MRYGRDYETDPNHFYFGDFERHNAEIATFHMDRILGYRRAVPTVGRVMNITEELRDKAERRLRKTFFVSPAKNHCFVSKCDYYCDTTHAICGAPDLKEGSVQVFLPDDTSVPRKHNKSPYRRTYSKKTQIALWQSDMRYCDWKVKTRKQYAHGRRLLDLVDLHIMDYLIINQDRHHYETFSVFGEIPSYAIHLDNGRSFGRTDIDDDDILMPLRQCCVIRPSTLFKLVSFYSGKTSLTQAFHESLSKDPAAPILAFKHYNALERRLHKIMQYILECMDKQPGGLDGMVMTEFHNNRVANPMPGEDIDATEDETETADNQAAPDPKVANPGVVNANVAGVPPAA</sequence>
<evidence type="ECO:0000256" key="6">
    <source>
        <dbReference type="PIRSR" id="PIRSR624869-1"/>
    </source>
</evidence>
<dbReference type="Proteomes" id="UP000887574">
    <property type="component" value="Unplaced"/>
</dbReference>
<dbReference type="GO" id="GO:0005794">
    <property type="term" value="C:Golgi apparatus"/>
    <property type="evidence" value="ECO:0007669"/>
    <property type="project" value="UniProtKB-SubCell"/>
</dbReference>
<keyword evidence="7" id="KW-0547">Nucleotide-binding</keyword>
<feature type="binding site" evidence="8">
    <location>
        <position position="194"/>
    </location>
    <ligand>
        <name>Mn(2+)</name>
        <dbReference type="ChEBI" id="CHEBI:29035"/>
    </ligand>
</feature>
<organism evidence="11 12">
    <name type="scientific">Ditylenchus dipsaci</name>
    <dbReference type="NCBI Taxonomy" id="166011"/>
    <lineage>
        <taxon>Eukaryota</taxon>
        <taxon>Metazoa</taxon>
        <taxon>Ecdysozoa</taxon>
        <taxon>Nematoda</taxon>
        <taxon>Chromadorea</taxon>
        <taxon>Rhabditida</taxon>
        <taxon>Tylenchina</taxon>
        <taxon>Tylenchomorpha</taxon>
        <taxon>Sphaerularioidea</taxon>
        <taxon>Anguinidae</taxon>
        <taxon>Anguininae</taxon>
        <taxon>Ditylenchus</taxon>
    </lineage>
</organism>
<feature type="binding site" evidence="8">
    <location>
        <position position="20"/>
    </location>
    <ligand>
        <name>Mn(2+)</name>
        <dbReference type="ChEBI" id="CHEBI:29035"/>
    </ligand>
</feature>
<dbReference type="GO" id="GO:0005524">
    <property type="term" value="F:ATP binding"/>
    <property type="evidence" value="ECO:0007669"/>
    <property type="project" value="UniProtKB-KW"/>
</dbReference>
<comment type="similarity">
    <text evidence="2">Belongs to the FAM20 family.</text>
</comment>
<evidence type="ECO:0000259" key="10">
    <source>
        <dbReference type="Pfam" id="PF06702"/>
    </source>
</evidence>
<keyword evidence="11" id="KW-1185">Reference proteome</keyword>
<feature type="binding site" evidence="7">
    <location>
        <position position="20"/>
    </location>
    <ligand>
        <name>ATP</name>
        <dbReference type="ChEBI" id="CHEBI:30616"/>
    </ligand>
</feature>
<evidence type="ECO:0000256" key="2">
    <source>
        <dbReference type="ARBA" id="ARBA00006557"/>
    </source>
</evidence>
<dbReference type="GO" id="GO:0004674">
    <property type="term" value="F:protein serine/threonine kinase activity"/>
    <property type="evidence" value="ECO:0007669"/>
    <property type="project" value="TreeGrafter"/>
</dbReference>
<feature type="domain" description="FAM20 C-terminal" evidence="10">
    <location>
        <begin position="66"/>
        <end position="280"/>
    </location>
</feature>
<evidence type="ECO:0000256" key="4">
    <source>
        <dbReference type="ARBA" id="ARBA00023157"/>
    </source>
</evidence>
<keyword evidence="8" id="KW-0479">Metal-binding</keyword>